<dbReference type="Proteomes" id="UP000077266">
    <property type="component" value="Unassembled WGS sequence"/>
</dbReference>
<dbReference type="AlphaFoldDB" id="A0A165QI77"/>
<keyword evidence="2" id="KW-1185">Reference proteome</keyword>
<gene>
    <name evidence="1" type="ORF">EXIGLDRAFT_696009</name>
</gene>
<dbReference type="EMBL" id="KV425883">
    <property type="protein sequence ID" value="KZW03657.1"/>
    <property type="molecule type" value="Genomic_DNA"/>
</dbReference>
<name>A0A165QI77_EXIGL</name>
<evidence type="ECO:0000313" key="1">
    <source>
        <dbReference type="EMBL" id="KZW03657.1"/>
    </source>
</evidence>
<evidence type="ECO:0000313" key="2">
    <source>
        <dbReference type="Proteomes" id="UP000077266"/>
    </source>
</evidence>
<reference evidence="1 2" key="1">
    <citation type="journal article" date="2016" name="Mol. Biol. Evol.">
        <title>Comparative Genomics of Early-Diverging Mushroom-Forming Fungi Provides Insights into the Origins of Lignocellulose Decay Capabilities.</title>
        <authorList>
            <person name="Nagy L.G."/>
            <person name="Riley R."/>
            <person name="Tritt A."/>
            <person name="Adam C."/>
            <person name="Daum C."/>
            <person name="Floudas D."/>
            <person name="Sun H."/>
            <person name="Yadav J.S."/>
            <person name="Pangilinan J."/>
            <person name="Larsson K.H."/>
            <person name="Matsuura K."/>
            <person name="Barry K."/>
            <person name="Labutti K."/>
            <person name="Kuo R."/>
            <person name="Ohm R.A."/>
            <person name="Bhattacharya S.S."/>
            <person name="Shirouzu T."/>
            <person name="Yoshinaga Y."/>
            <person name="Martin F.M."/>
            <person name="Grigoriev I.V."/>
            <person name="Hibbett D.S."/>
        </authorList>
    </citation>
    <scope>NUCLEOTIDE SEQUENCE [LARGE SCALE GENOMIC DNA]</scope>
    <source>
        <strain evidence="1 2">HHB12029</strain>
    </source>
</reference>
<organism evidence="1 2">
    <name type="scientific">Exidia glandulosa HHB12029</name>
    <dbReference type="NCBI Taxonomy" id="1314781"/>
    <lineage>
        <taxon>Eukaryota</taxon>
        <taxon>Fungi</taxon>
        <taxon>Dikarya</taxon>
        <taxon>Basidiomycota</taxon>
        <taxon>Agaricomycotina</taxon>
        <taxon>Agaricomycetes</taxon>
        <taxon>Auriculariales</taxon>
        <taxon>Exidiaceae</taxon>
        <taxon>Exidia</taxon>
    </lineage>
</organism>
<protein>
    <submittedName>
        <fullName evidence="1">Uncharacterized protein</fullName>
    </submittedName>
</protein>
<proteinExistence type="predicted"/>
<dbReference type="InParanoid" id="A0A165QI77"/>
<sequence>MRTISPAAVCPASPCDRPMQHSYDVRHGRNERCVELEIDGKGRPSIQLTVNNRDYESISMEDSNGLCRQVVREKARLATQNVVASQLRRIVYQGRLWHNHTFKSLIRGPADLVKYRVPQHGTMSECVYNLVAENSAA</sequence>
<accession>A0A165QI77</accession>